<organism evidence="1">
    <name type="scientific">Chlamydomonas euryale</name>
    <dbReference type="NCBI Taxonomy" id="1486919"/>
    <lineage>
        <taxon>Eukaryota</taxon>
        <taxon>Viridiplantae</taxon>
        <taxon>Chlorophyta</taxon>
        <taxon>core chlorophytes</taxon>
        <taxon>Chlorophyceae</taxon>
        <taxon>CS clade</taxon>
        <taxon>Chlamydomonadales</taxon>
        <taxon>Chlamydomonadaceae</taxon>
        <taxon>Chlamydomonas</taxon>
    </lineage>
</organism>
<reference evidence="1" key="1">
    <citation type="submission" date="2021-01" db="EMBL/GenBank/DDBJ databases">
        <authorList>
            <person name="Corre E."/>
            <person name="Pelletier E."/>
            <person name="Niang G."/>
            <person name="Scheremetjew M."/>
            <person name="Finn R."/>
            <person name="Kale V."/>
            <person name="Holt S."/>
            <person name="Cochrane G."/>
            <person name="Meng A."/>
            <person name="Brown T."/>
            <person name="Cohen L."/>
        </authorList>
    </citation>
    <scope>NUCLEOTIDE SEQUENCE</scope>
    <source>
        <strain evidence="1">CCMP219</strain>
    </source>
</reference>
<sequence>MRLSRSRSWSAPGGEAGWLPTHVNASRPDSLSSELRMVQPVVTRITLLLDASGYMQQRGADGQTRMDVVLEQVEMMLRDVLLPSDHVTLAFFGDKYNQVWTDREVGTILQNNLHIHRLRDEPGKMPQLLGGGGGSGASHDDRLREMVLEALHSMKARAEAPGSDAAQDPHAVRAKVLNLLVVFTDGLSAASKSEFSRTVTDTSSRLGMPNFNFRIITARNASAGAPAAAGHRSEGLIRAEAADGAIAAEPPAFAEGSSLDEHDHANLRAAKAYGRAAPGGGKFQLSWSNGRDVAGTHARVLPCIPEHHRLSRMSDPAAQRRACAHAVLPDPVATAMFSV</sequence>
<accession>A0A7R9V4S8</accession>
<protein>
    <recommendedName>
        <fullName evidence="2">VWFA domain-containing protein</fullName>
    </recommendedName>
</protein>
<name>A0A7R9V4S8_9CHLO</name>
<dbReference type="AlphaFoldDB" id="A0A7R9V4S8"/>
<evidence type="ECO:0008006" key="2">
    <source>
        <dbReference type="Google" id="ProtNLM"/>
    </source>
</evidence>
<evidence type="ECO:0000313" key="1">
    <source>
        <dbReference type="EMBL" id="CAD8284939.1"/>
    </source>
</evidence>
<gene>
    <name evidence="1" type="ORF">CEUR00632_LOCUS4977</name>
</gene>
<dbReference type="InterPro" id="IPR036465">
    <property type="entry name" value="vWFA_dom_sf"/>
</dbReference>
<dbReference type="Gene3D" id="3.40.50.410">
    <property type="entry name" value="von Willebrand factor, type A domain"/>
    <property type="match status" value="1"/>
</dbReference>
<proteinExistence type="predicted"/>
<dbReference type="SUPFAM" id="SSF53300">
    <property type="entry name" value="vWA-like"/>
    <property type="match status" value="1"/>
</dbReference>
<dbReference type="EMBL" id="HBEC01010868">
    <property type="protein sequence ID" value="CAD8284939.1"/>
    <property type="molecule type" value="Transcribed_RNA"/>
</dbReference>